<feature type="transmembrane region" description="Helical" evidence="6">
    <location>
        <begin position="265"/>
        <end position="283"/>
    </location>
</feature>
<feature type="domain" description="EamA" evidence="7">
    <location>
        <begin position="155"/>
        <end position="279"/>
    </location>
</feature>
<dbReference type="SUPFAM" id="SSF103481">
    <property type="entry name" value="Multidrug resistance efflux transporter EmrE"/>
    <property type="match status" value="2"/>
</dbReference>
<evidence type="ECO:0000256" key="5">
    <source>
        <dbReference type="ARBA" id="ARBA00023136"/>
    </source>
</evidence>
<feature type="transmembrane region" description="Helical" evidence="6">
    <location>
        <begin position="96"/>
        <end position="118"/>
    </location>
</feature>
<feature type="transmembrane region" description="Helical" evidence="6">
    <location>
        <begin position="125"/>
        <end position="145"/>
    </location>
</feature>
<protein>
    <submittedName>
        <fullName evidence="8">EamA domain-containing membrane protein RarD</fullName>
    </submittedName>
</protein>
<organism evidence="8 9">
    <name type="scientific">Sphingobium wenxiniae (strain DSM 21828 / CGMCC 1.7748 / JZ-1)</name>
    <dbReference type="NCBI Taxonomy" id="595605"/>
    <lineage>
        <taxon>Bacteria</taxon>
        <taxon>Pseudomonadati</taxon>
        <taxon>Pseudomonadota</taxon>
        <taxon>Alphaproteobacteria</taxon>
        <taxon>Sphingomonadales</taxon>
        <taxon>Sphingomonadaceae</taxon>
        <taxon>Sphingobium</taxon>
    </lineage>
</organism>
<reference evidence="8 9" key="1">
    <citation type="journal article" date="2015" name="Stand. Genomic Sci.">
        <title>Genomic Encyclopedia of Bacterial and Archaeal Type Strains, Phase III: the genomes of soil and plant-associated and newly described type strains.</title>
        <authorList>
            <person name="Whitman W.B."/>
            <person name="Woyke T."/>
            <person name="Klenk H.P."/>
            <person name="Zhou Y."/>
            <person name="Lilburn T.G."/>
            <person name="Beck B.J."/>
            <person name="De Vos P."/>
            <person name="Vandamme P."/>
            <person name="Eisen J.A."/>
            <person name="Garrity G."/>
            <person name="Hugenholtz P."/>
            <person name="Kyrpides N.C."/>
        </authorList>
    </citation>
    <scope>NUCLEOTIDE SEQUENCE [LARGE SCALE GENOMIC DNA]</scope>
    <source>
        <strain evidence="8 9">CGMCC 1.7748</strain>
    </source>
</reference>
<keyword evidence="3 6" id="KW-0812">Transmembrane</keyword>
<name>A0A562KE16_SPHWJ</name>
<proteinExistence type="inferred from homology"/>
<evidence type="ECO:0000256" key="2">
    <source>
        <dbReference type="ARBA" id="ARBA00009853"/>
    </source>
</evidence>
<feature type="transmembrane region" description="Helical" evidence="6">
    <location>
        <begin position="243"/>
        <end position="259"/>
    </location>
</feature>
<feature type="transmembrane region" description="Helical" evidence="6">
    <location>
        <begin position="180"/>
        <end position="200"/>
    </location>
</feature>
<dbReference type="Pfam" id="PF00892">
    <property type="entry name" value="EamA"/>
    <property type="match status" value="2"/>
</dbReference>
<keyword evidence="4 6" id="KW-1133">Transmembrane helix</keyword>
<accession>A0A562KE16</accession>
<feature type="transmembrane region" description="Helical" evidence="6">
    <location>
        <begin position="212"/>
        <end position="231"/>
    </location>
</feature>
<gene>
    <name evidence="8" type="ORF">IQ35_01878</name>
</gene>
<feature type="domain" description="EamA" evidence="7">
    <location>
        <begin position="10"/>
        <end position="141"/>
    </location>
</feature>
<dbReference type="RefSeq" id="WP_021245952.1">
    <property type="nucleotide sequence ID" value="NZ_JACIIY010000004.1"/>
</dbReference>
<dbReference type="InterPro" id="IPR000620">
    <property type="entry name" value="EamA_dom"/>
</dbReference>
<sequence>MSSANSGALRGTAWMLASIVANTIELVLVHWLGPDWPAPLQLFWRQGAALIILSPLIIRAGKGAFMTSSPGIILFRSIAAMLGLTLWIYATSHLPLATATTLSFTRPLWIVLLAWLMLGEKVGGLKAGAVCLGFVGVLVMVQPGASTEAPLAQGAAILSSLLFAFSFVSIKAMTNNNDPLVIMVYSCLLGVLFTAAPAAWMWRTPSLSQGLLLFGLGVASLSAFGCMLRALSLQGAASLMPLDYLRLPLVTVVGLLLFGERPGLAALAGGSLILLSALTTAFGDRISRRRAAA</sequence>
<dbReference type="AlphaFoldDB" id="A0A562KE16"/>
<dbReference type="GO" id="GO:0016020">
    <property type="term" value="C:membrane"/>
    <property type="evidence" value="ECO:0007669"/>
    <property type="project" value="UniProtKB-SubCell"/>
</dbReference>
<feature type="transmembrane region" description="Helical" evidence="6">
    <location>
        <begin position="12"/>
        <end position="31"/>
    </location>
</feature>
<feature type="transmembrane region" description="Helical" evidence="6">
    <location>
        <begin position="43"/>
        <end position="61"/>
    </location>
</feature>
<evidence type="ECO:0000259" key="7">
    <source>
        <dbReference type="Pfam" id="PF00892"/>
    </source>
</evidence>
<keyword evidence="5 6" id="KW-0472">Membrane</keyword>
<comment type="caution">
    <text evidence="8">The sequence shown here is derived from an EMBL/GenBank/DDBJ whole genome shotgun (WGS) entry which is preliminary data.</text>
</comment>
<evidence type="ECO:0000256" key="6">
    <source>
        <dbReference type="SAM" id="Phobius"/>
    </source>
</evidence>
<dbReference type="Gene3D" id="1.10.3730.20">
    <property type="match status" value="1"/>
</dbReference>
<dbReference type="EMBL" id="VLKK01000006">
    <property type="protein sequence ID" value="TWH93669.1"/>
    <property type="molecule type" value="Genomic_DNA"/>
</dbReference>
<evidence type="ECO:0000256" key="4">
    <source>
        <dbReference type="ARBA" id="ARBA00022989"/>
    </source>
</evidence>
<evidence type="ECO:0000313" key="8">
    <source>
        <dbReference type="EMBL" id="TWH93669.1"/>
    </source>
</evidence>
<evidence type="ECO:0000313" key="9">
    <source>
        <dbReference type="Proteomes" id="UP000316624"/>
    </source>
</evidence>
<dbReference type="InterPro" id="IPR037185">
    <property type="entry name" value="EmrE-like"/>
</dbReference>
<feature type="transmembrane region" description="Helical" evidence="6">
    <location>
        <begin position="151"/>
        <end position="168"/>
    </location>
</feature>
<feature type="transmembrane region" description="Helical" evidence="6">
    <location>
        <begin position="73"/>
        <end position="90"/>
    </location>
</feature>
<comment type="similarity">
    <text evidence="2">Belongs to the drug/metabolite transporter (DMT) superfamily. 10 TMS drug/metabolite exporter (DME) (TC 2.A.7.3) family.</text>
</comment>
<comment type="subcellular location">
    <subcellularLocation>
        <location evidence="1">Membrane</location>
        <topology evidence="1">Multi-pass membrane protein</topology>
    </subcellularLocation>
</comment>
<keyword evidence="9" id="KW-1185">Reference proteome</keyword>
<dbReference type="PANTHER" id="PTHR22911:SF6">
    <property type="entry name" value="SOLUTE CARRIER FAMILY 35 MEMBER G1"/>
    <property type="match status" value="1"/>
</dbReference>
<evidence type="ECO:0000256" key="3">
    <source>
        <dbReference type="ARBA" id="ARBA00022692"/>
    </source>
</evidence>
<dbReference type="Proteomes" id="UP000316624">
    <property type="component" value="Unassembled WGS sequence"/>
</dbReference>
<evidence type="ECO:0000256" key="1">
    <source>
        <dbReference type="ARBA" id="ARBA00004141"/>
    </source>
</evidence>
<dbReference type="PANTHER" id="PTHR22911">
    <property type="entry name" value="ACYL-MALONYL CONDENSING ENZYME-RELATED"/>
    <property type="match status" value="1"/>
</dbReference>